<keyword evidence="5 6" id="KW-0378">Hydrolase</keyword>
<comment type="cofactor">
    <cofactor evidence="6">
        <name>Co(2+)</name>
        <dbReference type="ChEBI" id="CHEBI:48828"/>
    </cofactor>
    <cofactor evidence="6">
        <name>Zn(2+)</name>
        <dbReference type="ChEBI" id="CHEBI:29105"/>
    </cofactor>
    <cofactor evidence="6">
        <name>Mn(2+)</name>
        <dbReference type="ChEBI" id="CHEBI:29035"/>
    </cofactor>
    <cofactor evidence="6">
        <name>Fe(2+)</name>
        <dbReference type="ChEBI" id="CHEBI:29033"/>
    </cofactor>
    <text evidence="6">Binds 2 divalent metal cations per subunit. Has a high-affinity and a low affinity metal-binding site. The true nature of the physiological cofactor is under debate. The enzyme is active with cobalt, zinc, manganese or divalent iron ions. Most likely, methionine aminopeptidases function as mononuclear Fe(2+)-metalloproteases under physiological conditions, and the catalytically relevant metal-binding site has been assigned to the histidine-containing high-affinity site.</text>
</comment>
<evidence type="ECO:0000256" key="4">
    <source>
        <dbReference type="ARBA" id="ARBA00022723"/>
    </source>
</evidence>
<comment type="function">
    <text evidence="1 6">Removes the N-terminal methionine from nascent proteins. The N-terminal methionine is often cleaved when the second residue in the primary sequence is small and uncharged (Met-Ala-, Cys, Gly, Pro, Ser, Thr, or Val). Requires deformylation of the N(alpha)-formylated initiator methionine before it can be hydrolyzed.</text>
</comment>
<feature type="binding site" evidence="6">
    <location>
        <position position="232"/>
    </location>
    <ligand>
        <name>a divalent metal cation</name>
        <dbReference type="ChEBI" id="CHEBI:60240"/>
        <label>1</label>
    </ligand>
</feature>
<keyword evidence="3 6" id="KW-0645">Protease</keyword>
<dbReference type="Gene3D" id="3.90.230.10">
    <property type="entry name" value="Creatinase/methionine aminopeptidase superfamily"/>
    <property type="match status" value="1"/>
</dbReference>
<dbReference type="SUPFAM" id="SSF55920">
    <property type="entry name" value="Creatinase/aminopeptidase"/>
    <property type="match status" value="1"/>
</dbReference>
<comment type="similarity">
    <text evidence="6">Belongs to the peptidase M24A family. Methionine aminopeptidase type 1 subfamily.</text>
</comment>
<reference evidence="10" key="1">
    <citation type="submission" date="2015-08" db="EMBL/GenBank/DDBJ databases">
        <title>Fjat-14210 dsm16467.</title>
        <authorList>
            <person name="Liu B."/>
            <person name="Wang J."/>
            <person name="Zhu Y."/>
            <person name="Liu G."/>
            <person name="Chen Q."/>
            <person name="Chen Z."/>
            <person name="Lan J."/>
            <person name="Che J."/>
            <person name="Ge C."/>
            <person name="Shi H."/>
            <person name="Pan Z."/>
            <person name="Liu X."/>
        </authorList>
    </citation>
    <scope>NUCLEOTIDE SEQUENCE [LARGE SCALE GENOMIC DNA]</scope>
    <source>
        <strain evidence="10">DSM 16467</strain>
    </source>
</reference>
<feature type="binding site" evidence="6">
    <location>
        <position position="201"/>
    </location>
    <ligand>
        <name>a divalent metal cation</name>
        <dbReference type="ChEBI" id="CHEBI:60240"/>
        <label>2</label>
        <note>catalytic</note>
    </ligand>
</feature>
<name>A0A0M0LAT8_9BACI</name>
<feature type="binding site" evidence="6">
    <location>
        <position position="76"/>
    </location>
    <ligand>
        <name>substrate</name>
    </ligand>
</feature>
<evidence type="ECO:0000313" key="10">
    <source>
        <dbReference type="Proteomes" id="UP000037558"/>
    </source>
</evidence>
<feature type="domain" description="Peptidase M24" evidence="8">
    <location>
        <begin position="11"/>
        <end position="239"/>
    </location>
</feature>
<dbReference type="PANTHER" id="PTHR43330:SF13">
    <property type="entry name" value="METHIONINE AMINOPEPTIDASE 2"/>
    <property type="match status" value="1"/>
</dbReference>
<sequence length="248" mass="27385">MTVGGKEDIEGLKEIGRIVALTINEMKKKIRVGMTTRELDEIGGRFLRNHGATSAPKITYNFPGNTCISINNEVAHGLPGNRKIKEGDLINIDVSAELNGYFADSGQSFQIPLYTPSVTRLCEYTHATMMKVISSLKHGVKLNEVGRIIQNEARKGGYKVISNLCSHGIGRALHETPESILPIYDKHDKRVLKEGMVITIEPFLSTGAEYTIEGLDGWTLYTPNNSLCAQYEHTIIITKDQPIITTVA</sequence>
<evidence type="ECO:0000256" key="7">
    <source>
        <dbReference type="RuleBase" id="RU003653"/>
    </source>
</evidence>
<feature type="binding site" evidence="6">
    <location>
        <position position="174"/>
    </location>
    <ligand>
        <name>substrate</name>
    </ligand>
</feature>
<dbReference type="RefSeq" id="WP_053400306.1">
    <property type="nucleotide sequence ID" value="NZ_LILC01000006.1"/>
</dbReference>
<dbReference type="PANTHER" id="PTHR43330">
    <property type="entry name" value="METHIONINE AMINOPEPTIDASE"/>
    <property type="match status" value="1"/>
</dbReference>
<organism evidence="9 10">
    <name type="scientific">Priestia koreensis</name>
    <dbReference type="NCBI Taxonomy" id="284581"/>
    <lineage>
        <taxon>Bacteria</taxon>
        <taxon>Bacillati</taxon>
        <taxon>Bacillota</taxon>
        <taxon>Bacilli</taxon>
        <taxon>Bacillales</taxon>
        <taxon>Bacillaceae</taxon>
        <taxon>Priestia</taxon>
    </lineage>
</organism>
<dbReference type="InterPro" id="IPR002467">
    <property type="entry name" value="Pept_M24A_MAP1"/>
</dbReference>
<dbReference type="InterPro" id="IPR000994">
    <property type="entry name" value="Pept_M24"/>
</dbReference>
<dbReference type="EC" id="3.4.11.18" evidence="6 7"/>
<evidence type="ECO:0000259" key="8">
    <source>
        <dbReference type="Pfam" id="PF00557"/>
    </source>
</evidence>
<comment type="caution">
    <text evidence="9">The sequence shown here is derived from an EMBL/GenBank/DDBJ whole genome shotgun (WGS) entry which is preliminary data.</text>
</comment>
<dbReference type="GO" id="GO:0070006">
    <property type="term" value="F:metalloaminopeptidase activity"/>
    <property type="evidence" value="ECO:0007669"/>
    <property type="project" value="UniProtKB-UniRule"/>
</dbReference>
<protein>
    <recommendedName>
        <fullName evidence="6 7">Methionine aminopeptidase</fullName>
        <shortName evidence="6">MAP</shortName>
        <shortName evidence="6">MetAP</shortName>
        <ecNumber evidence="6 7">3.4.11.18</ecNumber>
    </recommendedName>
    <alternativeName>
        <fullName evidence="6">Peptidase M</fullName>
    </alternativeName>
</protein>
<evidence type="ECO:0000256" key="5">
    <source>
        <dbReference type="ARBA" id="ARBA00022801"/>
    </source>
</evidence>
<keyword evidence="10" id="KW-1185">Reference proteome</keyword>
<dbReference type="Proteomes" id="UP000037558">
    <property type="component" value="Unassembled WGS sequence"/>
</dbReference>
<dbReference type="GO" id="GO:0006508">
    <property type="term" value="P:proteolysis"/>
    <property type="evidence" value="ECO:0007669"/>
    <property type="project" value="UniProtKB-KW"/>
</dbReference>
<dbReference type="HAMAP" id="MF_01974">
    <property type="entry name" value="MetAP_1"/>
    <property type="match status" value="1"/>
</dbReference>
<feature type="binding site" evidence="6">
    <location>
        <position position="93"/>
    </location>
    <ligand>
        <name>a divalent metal cation</name>
        <dbReference type="ChEBI" id="CHEBI:60240"/>
        <label>1</label>
    </ligand>
</feature>
<comment type="subunit">
    <text evidence="6">Monomer.</text>
</comment>
<dbReference type="OrthoDB" id="9802055at2"/>
<proteinExistence type="inferred from homology"/>
<dbReference type="STRING" id="284581.AMD01_04960"/>
<keyword evidence="4 6" id="KW-0479">Metal-binding</keyword>
<dbReference type="PRINTS" id="PR00599">
    <property type="entry name" value="MAPEPTIDASE"/>
</dbReference>
<feature type="binding site" evidence="6">
    <location>
        <position position="104"/>
    </location>
    <ligand>
        <name>a divalent metal cation</name>
        <dbReference type="ChEBI" id="CHEBI:60240"/>
        <label>2</label>
        <note>catalytic</note>
    </ligand>
</feature>
<evidence type="ECO:0000256" key="6">
    <source>
        <dbReference type="HAMAP-Rule" id="MF_01974"/>
    </source>
</evidence>
<dbReference type="CDD" id="cd01086">
    <property type="entry name" value="MetAP1"/>
    <property type="match status" value="1"/>
</dbReference>
<gene>
    <name evidence="6" type="primary">map</name>
    <name evidence="9" type="ORF">AMD01_04960</name>
</gene>
<dbReference type="InterPro" id="IPR036005">
    <property type="entry name" value="Creatinase/aminopeptidase-like"/>
</dbReference>
<feature type="binding site" evidence="6">
    <location>
        <position position="232"/>
    </location>
    <ligand>
        <name>a divalent metal cation</name>
        <dbReference type="ChEBI" id="CHEBI:60240"/>
        <label>2</label>
        <note>catalytic</note>
    </ligand>
</feature>
<feature type="binding site" evidence="6">
    <location>
        <position position="104"/>
    </location>
    <ligand>
        <name>a divalent metal cation</name>
        <dbReference type="ChEBI" id="CHEBI:60240"/>
        <label>1</label>
    </ligand>
</feature>
<dbReference type="GO" id="GO:0004239">
    <property type="term" value="F:initiator methionyl aminopeptidase activity"/>
    <property type="evidence" value="ECO:0007669"/>
    <property type="project" value="UniProtKB-UniRule"/>
</dbReference>
<dbReference type="GO" id="GO:0046872">
    <property type="term" value="F:metal ion binding"/>
    <property type="evidence" value="ECO:0007669"/>
    <property type="project" value="UniProtKB-UniRule"/>
</dbReference>
<dbReference type="AlphaFoldDB" id="A0A0M0LAT8"/>
<dbReference type="InterPro" id="IPR001714">
    <property type="entry name" value="Pept_M24_MAP"/>
</dbReference>
<dbReference type="Pfam" id="PF00557">
    <property type="entry name" value="Peptidase_M24"/>
    <property type="match status" value="1"/>
</dbReference>
<feature type="binding site" evidence="6">
    <location>
        <position position="167"/>
    </location>
    <ligand>
        <name>a divalent metal cation</name>
        <dbReference type="ChEBI" id="CHEBI:60240"/>
        <label>2</label>
        <note>catalytic</note>
    </ligand>
</feature>
<dbReference type="PATRIC" id="fig|284581.3.peg.1376"/>
<dbReference type="EMBL" id="LILC01000006">
    <property type="protein sequence ID" value="KOO48159.1"/>
    <property type="molecule type" value="Genomic_DNA"/>
</dbReference>
<keyword evidence="2 6" id="KW-0031">Aminopeptidase</keyword>
<evidence type="ECO:0000256" key="2">
    <source>
        <dbReference type="ARBA" id="ARBA00022438"/>
    </source>
</evidence>
<comment type="catalytic activity">
    <reaction evidence="6 7">
        <text>Release of N-terminal amino acids, preferentially methionine, from peptides and arylamides.</text>
        <dbReference type="EC" id="3.4.11.18"/>
    </reaction>
</comment>
<dbReference type="NCBIfam" id="TIGR00500">
    <property type="entry name" value="met_pdase_I"/>
    <property type="match status" value="1"/>
</dbReference>
<accession>A0A0M0LAT8</accession>
<evidence type="ECO:0000256" key="1">
    <source>
        <dbReference type="ARBA" id="ARBA00002521"/>
    </source>
</evidence>
<evidence type="ECO:0000313" key="9">
    <source>
        <dbReference type="EMBL" id="KOO48159.1"/>
    </source>
</evidence>
<evidence type="ECO:0000256" key="3">
    <source>
        <dbReference type="ARBA" id="ARBA00022670"/>
    </source>
</evidence>